<dbReference type="SUPFAM" id="SSF57756">
    <property type="entry name" value="Retrovirus zinc finger-like domains"/>
    <property type="match status" value="1"/>
</dbReference>
<dbReference type="Proteomes" id="UP000801492">
    <property type="component" value="Unassembled WGS sequence"/>
</dbReference>
<name>A0A8K0G7D7_IGNLU</name>
<dbReference type="InterPro" id="IPR054722">
    <property type="entry name" value="PolX-like_BBD"/>
</dbReference>
<dbReference type="InterPro" id="IPR036875">
    <property type="entry name" value="Znf_CCHC_sf"/>
</dbReference>
<evidence type="ECO:0000313" key="4">
    <source>
        <dbReference type="Proteomes" id="UP000801492"/>
    </source>
</evidence>
<dbReference type="PROSITE" id="PS50158">
    <property type="entry name" value="ZF_CCHC"/>
    <property type="match status" value="1"/>
</dbReference>
<evidence type="ECO:0000259" key="2">
    <source>
        <dbReference type="PROSITE" id="PS50158"/>
    </source>
</evidence>
<feature type="domain" description="CCHC-type" evidence="2">
    <location>
        <begin position="49"/>
        <end position="65"/>
    </location>
</feature>
<sequence length="264" mass="29824">MPGKFSAVVTSIDILFRADPPSVTVDFVKNSLLAEEERLKKRCNHHPVRCFHCHELGHIRSKCPKRRLQDLGKANIGSVEEDIAFLGDQMNEQQEIVGSYDSNTNHKRIVKFVVDSGCTNHLLMSGYSNVLINLKEINRKINVAKAGETVTAKYPGCLPMMTNDGRSIALNNVFICENLSYNLLSVRQIEDKGFRVLFENQEVKIMKGDSTILTGSLIGNLYFIELGFYSNEVNIVADSPELWHKRMGHSYRFPVNSLCEICLK</sequence>
<reference evidence="3" key="1">
    <citation type="submission" date="2019-08" db="EMBL/GenBank/DDBJ databases">
        <title>The genome of the North American firefly Photinus pyralis.</title>
        <authorList>
            <consortium name="Photinus pyralis genome working group"/>
            <person name="Fallon T.R."/>
            <person name="Sander Lower S.E."/>
            <person name="Weng J.-K."/>
        </authorList>
    </citation>
    <scope>NUCLEOTIDE SEQUENCE</scope>
    <source>
        <strain evidence="3">TRF0915ILg1</strain>
        <tissue evidence="3">Whole body</tissue>
    </source>
</reference>
<comment type="caution">
    <text evidence="3">The sequence shown here is derived from an EMBL/GenBank/DDBJ whole genome shotgun (WGS) entry which is preliminary data.</text>
</comment>
<dbReference type="AlphaFoldDB" id="A0A8K0G7D7"/>
<dbReference type="OrthoDB" id="6770508at2759"/>
<protein>
    <recommendedName>
        <fullName evidence="2">CCHC-type domain-containing protein</fullName>
    </recommendedName>
</protein>
<dbReference type="GO" id="GO:0003676">
    <property type="term" value="F:nucleic acid binding"/>
    <property type="evidence" value="ECO:0007669"/>
    <property type="project" value="InterPro"/>
</dbReference>
<dbReference type="Pfam" id="PF22936">
    <property type="entry name" value="Pol_BBD"/>
    <property type="match status" value="1"/>
</dbReference>
<evidence type="ECO:0000313" key="3">
    <source>
        <dbReference type="EMBL" id="KAF2888586.1"/>
    </source>
</evidence>
<keyword evidence="1" id="KW-0863">Zinc-finger</keyword>
<accession>A0A8K0G7D7</accession>
<gene>
    <name evidence="3" type="ORF">ILUMI_17587</name>
</gene>
<dbReference type="InterPro" id="IPR001878">
    <property type="entry name" value="Znf_CCHC"/>
</dbReference>
<keyword evidence="1" id="KW-0479">Metal-binding</keyword>
<dbReference type="EMBL" id="VTPC01075861">
    <property type="protein sequence ID" value="KAF2888586.1"/>
    <property type="molecule type" value="Genomic_DNA"/>
</dbReference>
<evidence type="ECO:0000256" key="1">
    <source>
        <dbReference type="PROSITE-ProRule" id="PRU00047"/>
    </source>
</evidence>
<dbReference type="Gene3D" id="4.10.60.10">
    <property type="entry name" value="Zinc finger, CCHC-type"/>
    <property type="match status" value="1"/>
</dbReference>
<feature type="non-terminal residue" evidence="3">
    <location>
        <position position="264"/>
    </location>
</feature>
<organism evidence="3 4">
    <name type="scientific">Ignelater luminosus</name>
    <name type="common">Cucubano</name>
    <name type="synonym">Pyrophorus luminosus</name>
    <dbReference type="NCBI Taxonomy" id="2038154"/>
    <lineage>
        <taxon>Eukaryota</taxon>
        <taxon>Metazoa</taxon>
        <taxon>Ecdysozoa</taxon>
        <taxon>Arthropoda</taxon>
        <taxon>Hexapoda</taxon>
        <taxon>Insecta</taxon>
        <taxon>Pterygota</taxon>
        <taxon>Neoptera</taxon>
        <taxon>Endopterygota</taxon>
        <taxon>Coleoptera</taxon>
        <taxon>Polyphaga</taxon>
        <taxon>Elateriformia</taxon>
        <taxon>Elateroidea</taxon>
        <taxon>Elateridae</taxon>
        <taxon>Agrypninae</taxon>
        <taxon>Pyrophorini</taxon>
        <taxon>Ignelater</taxon>
    </lineage>
</organism>
<dbReference type="GO" id="GO:0008270">
    <property type="term" value="F:zinc ion binding"/>
    <property type="evidence" value="ECO:0007669"/>
    <property type="project" value="UniProtKB-KW"/>
</dbReference>
<keyword evidence="4" id="KW-1185">Reference proteome</keyword>
<keyword evidence="1" id="KW-0862">Zinc</keyword>
<proteinExistence type="predicted"/>